<evidence type="ECO:0000256" key="7">
    <source>
        <dbReference type="ARBA" id="ARBA00022982"/>
    </source>
</evidence>
<evidence type="ECO:0000256" key="12">
    <source>
        <dbReference type="PIRSR" id="PIRSR000207-1"/>
    </source>
</evidence>
<name>A0A0F6RCQ5_9GAMM</name>
<dbReference type="InterPro" id="IPR029039">
    <property type="entry name" value="Flavoprotein-like_sf"/>
</dbReference>
<dbReference type="InterPro" id="IPR023173">
    <property type="entry name" value="NADPH_Cyt_P450_Rdtase_alpha"/>
</dbReference>
<evidence type="ECO:0000256" key="1">
    <source>
        <dbReference type="ARBA" id="ARBA00022448"/>
    </source>
</evidence>
<keyword evidence="3 11" id="KW-0285">Flavoprotein</keyword>
<comment type="function">
    <text evidence="11">Component of the sulfite reductase complex that catalyzes the 6-electron reduction of sulfite to sulfide. This is one of several activities required for the biosynthesis of L-cysteine from sulfate. The flavoprotein component catalyzes the electron flow from NADPH -&gt; FAD -&gt; FMN to the hemoprotein component.</text>
</comment>
<dbReference type="Proteomes" id="UP000034071">
    <property type="component" value="Chromosome"/>
</dbReference>
<accession>A0A0F6RCQ5</accession>
<feature type="domain" description="FAD-binding FR-type" evidence="14">
    <location>
        <begin position="253"/>
        <end position="465"/>
    </location>
</feature>
<evidence type="ECO:0000256" key="5">
    <source>
        <dbReference type="ARBA" id="ARBA00022827"/>
    </source>
</evidence>
<dbReference type="InterPro" id="IPR017938">
    <property type="entry name" value="Riboflavin_synthase-like_b-brl"/>
</dbReference>
<comment type="catalytic activity">
    <reaction evidence="10 11">
        <text>hydrogen sulfide + 3 NADP(+) + 3 H2O = sulfite + 3 NADPH + 4 H(+)</text>
        <dbReference type="Rhea" id="RHEA:13801"/>
        <dbReference type="ChEBI" id="CHEBI:15377"/>
        <dbReference type="ChEBI" id="CHEBI:15378"/>
        <dbReference type="ChEBI" id="CHEBI:17359"/>
        <dbReference type="ChEBI" id="CHEBI:29919"/>
        <dbReference type="ChEBI" id="CHEBI:57783"/>
        <dbReference type="ChEBI" id="CHEBI:58349"/>
        <dbReference type="EC" id="1.8.1.2"/>
    </reaction>
</comment>
<dbReference type="UniPathway" id="UPA00140">
    <property type="reaction ID" value="UER00207"/>
</dbReference>
<dbReference type="EMBL" id="CP010975">
    <property type="protein sequence ID" value="AKE52246.1"/>
    <property type="molecule type" value="Genomic_DNA"/>
</dbReference>
<evidence type="ECO:0000256" key="3">
    <source>
        <dbReference type="ARBA" id="ARBA00022630"/>
    </source>
</evidence>
<evidence type="ECO:0000313" key="15">
    <source>
        <dbReference type="EMBL" id="AKE52246.1"/>
    </source>
</evidence>
<dbReference type="InterPro" id="IPR003097">
    <property type="entry name" value="CysJ-like_FAD-binding"/>
</dbReference>
<keyword evidence="4 11" id="KW-0288">FMN</keyword>
<dbReference type="InterPro" id="IPR001433">
    <property type="entry name" value="OxRdtase_FAD/NAD-bd"/>
</dbReference>
<dbReference type="InterPro" id="IPR017927">
    <property type="entry name" value="FAD-bd_FR_type"/>
</dbReference>
<comment type="cofactor">
    <cofactor evidence="11 12">
        <name>FAD</name>
        <dbReference type="ChEBI" id="CHEBI:57692"/>
    </cofactor>
    <text evidence="11 12">Binds 1 FAD per subunit.</text>
</comment>
<feature type="binding site" evidence="12">
    <location>
        <begin position="166"/>
        <end position="175"/>
    </location>
    <ligand>
        <name>FMN</name>
        <dbReference type="ChEBI" id="CHEBI:58210"/>
    </ligand>
</feature>
<feature type="binding site" evidence="12">
    <location>
        <position position="617"/>
    </location>
    <ligand>
        <name>FAD</name>
        <dbReference type="ChEBI" id="CHEBI:57692"/>
    </ligand>
</feature>
<dbReference type="PROSITE" id="PS50902">
    <property type="entry name" value="FLAVODOXIN_LIKE"/>
    <property type="match status" value="1"/>
</dbReference>
<feature type="binding site" evidence="12">
    <location>
        <begin position="543"/>
        <end position="547"/>
    </location>
    <ligand>
        <name>NADP(+)</name>
        <dbReference type="ChEBI" id="CHEBI:58349"/>
    </ligand>
</feature>
<evidence type="ECO:0000256" key="10">
    <source>
        <dbReference type="ARBA" id="ARBA00052219"/>
    </source>
</evidence>
<dbReference type="PANTHER" id="PTHR19384:SF128">
    <property type="entry name" value="NADPH OXIDOREDUCTASE A"/>
    <property type="match status" value="1"/>
</dbReference>
<dbReference type="InterPro" id="IPR010199">
    <property type="entry name" value="CysJ"/>
</dbReference>
<dbReference type="InterPro" id="IPR001094">
    <property type="entry name" value="Flavdoxin-like"/>
</dbReference>
<dbReference type="SUPFAM" id="SSF52343">
    <property type="entry name" value="Ferredoxin reductase-like, C-terminal NADP-linked domain"/>
    <property type="match status" value="1"/>
</dbReference>
<dbReference type="HOGENOM" id="CLU_001570_17_7_6"/>
<feature type="binding site" evidence="12">
    <location>
        <begin position="403"/>
        <end position="406"/>
    </location>
    <ligand>
        <name>FAD</name>
        <dbReference type="ChEBI" id="CHEBI:57692"/>
    </ligand>
</feature>
<dbReference type="PATRIC" id="fig|914150.5.peg.1309"/>
<feature type="binding site" evidence="12">
    <location>
        <begin position="126"/>
        <end position="129"/>
    </location>
    <ligand>
        <name>FMN</name>
        <dbReference type="ChEBI" id="CHEBI:58210"/>
    </ligand>
</feature>
<dbReference type="InterPro" id="IPR008254">
    <property type="entry name" value="Flavodoxin/NO_synth"/>
</dbReference>
<sequence>MTAKEQQPNWLASKLIGDELISKIKSLNAQELSWLSGYCAGLLEGVDNSAVAIKPTQPSLGTPVSTESRLKPALVMYASQTGNAQAVAEALHQSLSSNGVEAVLKSTLDIKLKELANYSAILVTASTHGEGEPPDDAIELHEALLSKKGAKKRPSLEGIKHAVLGLGDSSYEFFCQTAKDFDKALSDGGSVSLQAPVLCDVDYEDSAQDWVSQVTASLKDYVTSLGGDSANSVVDVISTETDVAPAANIYDKNNPFAATVETIQRITGQGSPKETYHIEIDLTDSNLVYEPGDALGIIAHNKAELVSEVIKLLSLDAGSTVDYKGQSSTLEKCLTEKVELTLVNKPSVKALLELSPSEELQNIVDNEFGDFIDHHQFVDVLHIAKPTISAQQLVDLLKPIKPRLYSISSSLEETPDEVHLTLNHVATTNQFGQRYGLASHFLTQDIDEGDEVNVFVEKNPKFKLPLAEEPVIMVGPGTGVAPFRAFLQHREALENTGKNWLFFGNPYFNTDFLYQVEIQNYLKSGTLTKVDLAFSRDSENGEKVYVQQKLLENAAEVWQWLEQGAYFYVCGDMHRMAKDVELALLSIIQRQGGKDEEQAKQYLKQLKLDNRYQRDIY</sequence>
<dbReference type="GO" id="GO:0010181">
    <property type="term" value="F:FMN binding"/>
    <property type="evidence" value="ECO:0007669"/>
    <property type="project" value="InterPro"/>
</dbReference>
<dbReference type="AlphaFoldDB" id="A0A0F6RCQ5"/>
<comment type="pathway">
    <text evidence="11">Sulfur metabolism; hydrogen sulfide biosynthesis; hydrogen sulfide from sulfite (NADPH route): step 1/1.</text>
</comment>
<feature type="binding site" evidence="12">
    <location>
        <begin position="535"/>
        <end position="536"/>
    </location>
    <ligand>
        <name>NADP(+)</name>
        <dbReference type="ChEBI" id="CHEBI:58349"/>
    </ligand>
</feature>
<dbReference type="Gene3D" id="2.40.30.10">
    <property type="entry name" value="Translation factors"/>
    <property type="match status" value="1"/>
</dbReference>
<keyword evidence="1 11" id="KW-0813">Transport</keyword>
<keyword evidence="2 11" id="KW-0028">Amino-acid biosynthesis</keyword>
<dbReference type="PRINTS" id="PR00371">
    <property type="entry name" value="FPNCR"/>
</dbReference>
<comment type="cofactor">
    <cofactor evidence="11 12">
        <name>FMN</name>
        <dbReference type="ChEBI" id="CHEBI:58210"/>
    </cofactor>
    <text evidence="11 12">Binds 1 FMN per subunit.</text>
</comment>
<evidence type="ECO:0000256" key="9">
    <source>
        <dbReference type="ARBA" id="ARBA00023192"/>
    </source>
</evidence>
<keyword evidence="7 11" id="KW-0249">Electron transport</keyword>
<evidence type="ECO:0000256" key="8">
    <source>
        <dbReference type="ARBA" id="ARBA00023002"/>
    </source>
</evidence>
<dbReference type="GO" id="GO:0004783">
    <property type="term" value="F:sulfite reductase (NADPH) activity"/>
    <property type="evidence" value="ECO:0007669"/>
    <property type="project" value="UniProtKB-EC"/>
</dbReference>
<evidence type="ECO:0000256" key="11">
    <source>
        <dbReference type="PIRNR" id="PIRNR000207"/>
    </source>
</evidence>
<dbReference type="EC" id="1.8.1.2" evidence="11"/>
<dbReference type="SUPFAM" id="SSF52218">
    <property type="entry name" value="Flavoproteins"/>
    <property type="match status" value="1"/>
</dbReference>
<dbReference type="InterPro" id="IPR039261">
    <property type="entry name" value="FNR_nucleotide-bd"/>
</dbReference>
<dbReference type="OrthoDB" id="9816402at2"/>
<dbReference type="PROSITE" id="PS51384">
    <property type="entry name" value="FAD_FR"/>
    <property type="match status" value="1"/>
</dbReference>
<dbReference type="FunFam" id="3.40.50.80:FF:000001">
    <property type="entry name" value="NADPH--cytochrome P450 reductase 1"/>
    <property type="match status" value="1"/>
</dbReference>
<dbReference type="PRINTS" id="PR00369">
    <property type="entry name" value="FLAVODOXIN"/>
</dbReference>
<protein>
    <recommendedName>
        <fullName evidence="11">Sulfite reductase [NADPH] flavoprotein alpha-component</fullName>
        <shortName evidence="11">SiR-FP</shortName>
        <ecNumber evidence="11">1.8.1.2</ecNumber>
    </recommendedName>
</protein>
<organism evidence="15 16">
    <name type="scientific">Kangiella geojedonensis</name>
    <dbReference type="NCBI Taxonomy" id="914150"/>
    <lineage>
        <taxon>Bacteria</taxon>
        <taxon>Pseudomonadati</taxon>
        <taxon>Pseudomonadota</taxon>
        <taxon>Gammaproteobacteria</taxon>
        <taxon>Kangiellales</taxon>
        <taxon>Kangiellaceae</taxon>
        <taxon>Kangiella</taxon>
    </lineage>
</organism>
<feature type="binding site" evidence="12">
    <location>
        <position position="341"/>
    </location>
    <ligand>
        <name>FAD</name>
        <dbReference type="ChEBI" id="CHEBI:57692"/>
    </ligand>
</feature>
<dbReference type="Gene3D" id="1.20.990.10">
    <property type="entry name" value="NADPH-cytochrome p450 Reductase, Chain A, domain 3"/>
    <property type="match status" value="1"/>
</dbReference>
<dbReference type="Pfam" id="PF00667">
    <property type="entry name" value="FAD_binding_1"/>
    <property type="match status" value="1"/>
</dbReference>
<dbReference type="SUPFAM" id="SSF63380">
    <property type="entry name" value="Riboflavin synthase domain-like"/>
    <property type="match status" value="1"/>
</dbReference>
<dbReference type="PANTHER" id="PTHR19384">
    <property type="entry name" value="NITRIC OXIDE SYNTHASE-RELATED"/>
    <property type="match status" value="1"/>
</dbReference>
<dbReference type="GO" id="GO:0070814">
    <property type="term" value="P:hydrogen sulfide biosynthetic process"/>
    <property type="evidence" value="ECO:0007669"/>
    <property type="project" value="UniProtKB-UniPathway"/>
</dbReference>
<dbReference type="Pfam" id="PF00175">
    <property type="entry name" value="NAD_binding_1"/>
    <property type="match status" value="1"/>
</dbReference>
<feature type="binding site" evidence="12">
    <location>
        <begin position="436"/>
        <end position="439"/>
    </location>
    <ligand>
        <name>FAD</name>
        <dbReference type="ChEBI" id="CHEBI:57692"/>
    </ligand>
</feature>
<feature type="binding site" evidence="12">
    <location>
        <begin position="79"/>
        <end position="84"/>
    </location>
    <ligand>
        <name>FMN</name>
        <dbReference type="ChEBI" id="CHEBI:58210"/>
    </ligand>
</feature>
<dbReference type="KEGG" id="kge:TQ33_1291"/>
<comment type="subunit">
    <text evidence="11">Alpha(8)-beta(8). The alpha component is a flavoprotein, the beta component is a hemoprotein.</text>
</comment>
<dbReference type="GO" id="GO:0005829">
    <property type="term" value="C:cytosol"/>
    <property type="evidence" value="ECO:0007669"/>
    <property type="project" value="TreeGrafter"/>
</dbReference>
<dbReference type="PIRSF" id="PIRSF000207">
    <property type="entry name" value="SiR-FP_CysJ"/>
    <property type="match status" value="1"/>
</dbReference>
<dbReference type="InterPro" id="IPR001709">
    <property type="entry name" value="Flavoprot_Pyr_Nucl_cyt_Rdtase"/>
</dbReference>
<dbReference type="RefSeq" id="WP_046561340.1">
    <property type="nucleotide sequence ID" value="NZ_CP010975.1"/>
</dbReference>
<proteinExistence type="predicted"/>
<evidence type="ECO:0000313" key="16">
    <source>
        <dbReference type="Proteomes" id="UP000034071"/>
    </source>
</evidence>
<evidence type="ECO:0000256" key="6">
    <source>
        <dbReference type="ARBA" id="ARBA00022857"/>
    </source>
</evidence>
<keyword evidence="8 11" id="KW-0560">Oxidoreductase</keyword>
<keyword evidence="5 11" id="KW-0274">FAD</keyword>
<dbReference type="STRING" id="914150.TQ33_1291"/>
<dbReference type="GO" id="GO:0019344">
    <property type="term" value="P:cysteine biosynthetic process"/>
    <property type="evidence" value="ECO:0007669"/>
    <property type="project" value="UniProtKB-KW"/>
</dbReference>
<evidence type="ECO:0000259" key="13">
    <source>
        <dbReference type="PROSITE" id="PS50902"/>
    </source>
</evidence>
<feature type="domain" description="Flavodoxin-like" evidence="13">
    <location>
        <begin position="73"/>
        <end position="215"/>
    </location>
</feature>
<keyword evidence="16" id="KW-1185">Reference proteome</keyword>
<evidence type="ECO:0000259" key="14">
    <source>
        <dbReference type="PROSITE" id="PS51384"/>
    </source>
</evidence>
<feature type="binding site" evidence="12">
    <location>
        <position position="579"/>
    </location>
    <ligand>
        <name>NADP(+)</name>
        <dbReference type="ChEBI" id="CHEBI:58349"/>
    </ligand>
</feature>
<evidence type="ECO:0000256" key="2">
    <source>
        <dbReference type="ARBA" id="ARBA00022605"/>
    </source>
</evidence>
<keyword evidence="6 11" id="KW-0521">NADP</keyword>
<dbReference type="CDD" id="cd06199">
    <property type="entry name" value="SiR"/>
    <property type="match status" value="1"/>
</dbReference>
<evidence type="ECO:0000256" key="4">
    <source>
        <dbReference type="ARBA" id="ARBA00022643"/>
    </source>
</evidence>
<reference evidence="15 16" key="1">
    <citation type="submission" date="2015-02" db="EMBL/GenBank/DDBJ databases">
        <title>Complete genome sequence of Kangiella geojedonensis strain YCS-5T.</title>
        <authorList>
            <person name="Kim K.M."/>
        </authorList>
    </citation>
    <scope>NUCLEOTIDE SEQUENCE [LARGE SCALE GENOMIC DNA]</scope>
    <source>
        <strain evidence="15 16">YCS-5</strain>
    </source>
</reference>
<dbReference type="Gene3D" id="3.40.50.80">
    <property type="entry name" value="Nucleotide-binding domain of ferredoxin-NADP reductase (FNR) module"/>
    <property type="match status" value="1"/>
</dbReference>
<dbReference type="Gene3D" id="3.40.50.360">
    <property type="match status" value="1"/>
</dbReference>
<dbReference type="Pfam" id="PF00258">
    <property type="entry name" value="Flavodoxin_1"/>
    <property type="match status" value="1"/>
</dbReference>
<dbReference type="GO" id="GO:0050660">
    <property type="term" value="F:flavin adenine dinucleotide binding"/>
    <property type="evidence" value="ECO:0007669"/>
    <property type="project" value="InterPro"/>
</dbReference>
<keyword evidence="9 11" id="KW-0198">Cysteine biosynthesis</keyword>
<gene>
    <name evidence="15" type="ORF">TQ33_1291</name>
</gene>